<evidence type="ECO:0000313" key="4">
    <source>
        <dbReference type="Proteomes" id="UP000008021"/>
    </source>
</evidence>
<dbReference type="Proteomes" id="UP000008021">
    <property type="component" value="Chromosome 12"/>
</dbReference>
<accession>A0A0E0FEH3</accession>
<protein>
    <recommendedName>
        <fullName evidence="5">Secreted protein</fullName>
    </recommendedName>
</protein>
<dbReference type="Gramene" id="OMERI12G14160.1">
    <property type="protein sequence ID" value="OMERI12G14160.1"/>
    <property type="gene ID" value="OMERI12G14160"/>
</dbReference>
<dbReference type="EnsemblPlants" id="OMERI12G14160.1">
    <property type="protein sequence ID" value="OMERI12G14160.1"/>
    <property type="gene ID" value="OMERI12G14160"/>
</dbReference>
<dbReference type="HOGENOM" id="CLU_2201215_0_0_1"/>
<evidence type="ECO:0008006" key="5">
    <source>
        <dbReference type="Google" id="ProtNLM"/>
    </source>
</evidence>
<feature type="region of interest" description="Disordered" evidence="1">
    <location>
        <begin position="28"/>
        <end position="55"/>
    </location>
</feature>
<dbReference type="AlphaFoldDB" id="A0A0E0FEH3"/>
<sequence length="90" mass="9745">MAHPARSIQIHLCLVLLSLGAEAVTAQEGRRRAKGGVGGASSSGATRSSRHDLHHCSKLRGGQIYLPRPLTGDVLEYRRGLLRCDSWRTA</sequence>
<evidence type="ECO:0000256" key="2">
    <source>
        <dbReference type="SAM" id="SignalP"/>
    </source>
</evidence>
<proteinExistence type="predicted"/>
<reference evidence="3" key="1">
    <citation type="submission" date="2015-04" db="UniProtKB">
        <authorList>
            <consortium name="EnsemblPlants"/>
        </authorList>
    </citation>
    <scope>IDENTIFICATION</scope>
</reference>
<evidence type="ECO:0000256" key="1">
    <source>
        <dbReference type="SAM" id="MobiDB-lite"/>
    </source>
</evidence>
<name>A0A0E0FEH3_9ORYZ</name>
<keyword evidence="2" id="KW-0732">Signal</keyword>
<evidence type="ECO:0000313" key="3">
    <source>
        <dbReference type="EnsemblPlants" id="OMERI12G14160.1"/>
    </source>
</evidence>
<keyword evidence="4" id="KW-1185">Reference proteome</keyword>
<feature type="chain" id="PRO_5002359261" description="Secreted protein" evidence="2">
    <location>
        <begin position="27"/>
        <end position="90"/>
    </location>
</feature>
<reference evidence="3" key="2">
    <citation type="submission" date="2018-05" db="EMBL/GenBank/DDBJ databases">
        <title>OmerRS3 (Oryza meridionalis Reference Sequence Version 3).</title>
        <authorList>
            <person name="Zhang J."/>
            <person name="Kudrna D."/>
            <person name="Lee S."/>
            <person name="Talag J."/>
            <person name="Welchert J."/>
            <person name="Wing R.A."/>
        </authorList>
    </citation>
    <scope>NUCLEOTIDE SEQUENCE [LARGE SCALE GENOMIC DNA]</scope>
    <source>
        <strain evidence="3">cv. OR44</strain>
    </source>
</reference>
<organism evidence="3">
    <name type="scientific">Oryza meridionalis</name>
    <dbReference type="NCBI Taxonomy" id="40149"/>
    <lineage>
        <taxon>Eukaryota</taxon>
        <taxon>Viridiplantae</taxon>
        <taxon>Streptophyta</taxon>
        <taxon>Embryophyta</taxon>
        <taxon>Tracheophyta</taxon>
        <taxon>Spermatophyta</taxon>
        <taxon>Magnoliopsida</taxon>
        <taxon>Liliopsida</taxon>
        <taxon>Poales</taxon>
        <taxon>Poaceae</taxon>
        <taxon>BOP clade</taxon>
        <taxon>Oryzoideae</taxon>
        <taxon>Oryzeae</taxon>
        <taxon>Oryzinae</taxon>
        <taxon>Oryza</taxon>
    </lineage>
</organism>
<feature type="signal peptide" evidence="2">
    <location>
        <begin position="1"/>
        <end position="26"/>
    </location>
</feature>